<dbReference type="GO" id="GO:0016740">
    <property type="term" value="F:transferase activity"/>
    <property type="evidence" value="ECO:0007669"/>
    <property type="project" value="UniProtKB-KW"/>
</dbReference>
<keyword evidence="7" id="KW-0229">DNA integration</keyword>
<dbReference type="InterPro" id="IPR002104">
    <property type="entry name" value="Integrase_catalytic"/>
</dbReference>
<evidence type="ECO:0000256" key="5">
    <source>
        <dbReference type="ARBA" id="ARBA00023125"/>
    </source>
</evidence>
<dbReference type="GO" id="GO:0003677">
    <property type="term" value="F:DNA binding"/>
    <property type="evidence" value="ECO:0007669"/>
    <property type="project" value="UniProtKB-KW"/>
</dbReference>
<dbReference type="InterPro" id="IPR050090">
    <property type="entry name" value="Tyrosine_recombinase_XerCD"/>
</dbReference>
<evidence type="ECO:0000256" key="1">
    <source>
        <dbReference type="ARBA" id="ARBA00008857"/>
    </source>
</evidence>
<dbReference type="GO" id="GO:0016787">
    <property type="term" value="F:hydrolase activity"/>
    <property type="evidence" value="ECO:0007669"/>
    <property type="project" value="UniProtKB-KW"/>
</dbReference>
<dbReference type="GO" id="GO:0075713">
    <property type="term" value="P:establishment of integrated proviral latency"/>
    <property type="evidence" value="ECO:0007669"/>
    <property type="project" value="UniProtKB-KW"/>
</dbReference>
<keyword evidence="4" id="KW-0378">Hydrolase</keyword>
<dbReference type="EMBL" id="BK015308">
    <property type="protein sequence ID" value="DAE00715.1"/>
    <property type="molecule type" value="Genomic_DNA"/>
</dbReference>
<keyword evidence="6" id="KW-0233">DNA recombination</keyword>
<evidence type="ECO:0000256" key="7">
    <source>
        <dbReference type="ARBA" id="ARBA00023195"/>
    </source>
</evidence>
<dbReference type="InterPro" id="IPR013762">
    <property type="entry name" value="Integrase-like_cat_sf"/>
</dbReference>
<comment type="similarity">
    <text evidence="1">Belongs to the 'phage' integrase family.</text>
</comment>
<dbReference type="GO" id="GO:0006310">
    <property type="term" value="P:DNA recombination"/>
    <property type="evidence" value="ECO:0007669"/>
    <property type="project" value="UniProtKB-KW"/>
</dbReference>
<feature type="domain" description="Tyr recombinase" evidence="8">
    <location>
        <begin position="173"/>
        <end position="355"/>
    </location>
</feature>
<keyword evidence="5" id="KW-0238">DNA-binding</keyword>
<dbReference type="InterPro" id="IPR011010">
    <property type="entry name" value="DNA_brk_join_enz"/>
</dbReference>
<accession>A0A8S5P2N2</accession>
<dbReference type="SUPFAM" id="SSF56349">
    <property type="entry name" value="DNA breaking-rejoining enzymes"/>
    <property type="match status" value="1"/>
</dbReference>
<dbReference type="Pfam" id="PF00589">
    <property type="entry name" value="Phage_integrase"/>
    <property type="match status" value="1"/>
</dbReference>
<reference evidence="9" key="1">
    <citation type="journal article" date="2021" name="Proc. Natl. Acad. Sci. U.S.A.">
        <title>A Catalog of Tens of Thousands of Viruses from Human Metagenomes Reveals Hidden Associations with Chronic Diseases.</title>
        <authorList>
            <person name="Tisza M.J."/>
            <person name="Buck C.B."/>
        </authorList>
    </citation>
    <scope>NUCLEOTIDE SEQUENCE</scope>
    <source>
        <strain evidence="9">Ct0X023</strain>
    </source>
</reference>
<protein>
    <recommendedName>
        <fullName evidence="2">Integrase</fullName>
    </recommendedName>
</protein>
<evidence type="ECO:0000256" key="6">
    <source>
        <dbReference type="ARBA" id="ARBA00023172"/>
    </source>
</evidence>
<dbReference type="PANTHER" id="PTHR30349:SF41">
    <property type="entry name" value="INTEGRASE_RECOMBINASE PROTEIN MJ0367-RELATED"/>
    <property type="match status" value="1"/>
</dbReference>
<dbReference type="CDD" id="cd01189">
    <property type="entry name" value="INT_ICEBs1_C_like"/>
    <property type="match status" value="1"/>
</dbReference>
<name>A0A8S5P2N2_9CAUD</name>
<dbReference type="Gene3D" id="1.10.443.10">
    <property type="entry name" value="Intergrase catalytic core"/>
    <property type="match status" value="1"/>
</dbReference>
<sequence length="359" mass="40797">MGMRQYFEPTDYAHLYREKNSGIYYARVDSRQGGRKTIRRSLKTKDINEAIAKMAAFLQEMGTNTPTIGNISWYVAVDTYIAQQKMRPNLKPRALESALLFAEHARKLVEQDVAAEAITANMCRLWWTKKAQSCSPRTANGALGAVRKIFAMLRDSGYVVSDPTAKLERLSLKPTEFFIPGKEEFVRIVEEIRRAPLLRKYREKSLDSPAADMVAFLAYSGLRIEEARRLVWGDIGKDSISVPAIKHAVKRRILYINPALRDVIERMKKTNNNLTATSPVFVIENPRKALTNACVRLGLPHVRVHDLRHFFATTCIEQGVDIPTVAKWLGHQDGGALAMRVYGHLRDEHSKEQASRLRF</sequence>
<keyword evidence="7" id="KW-1179">Viral genome integration</keyword>
<organism evidence="9">
    <name type="scientific">Siphoviridae sp. ct0X023</name>
    <dbReference type="NCBI Taxonomy" id="2825295"/>
    <lineage>
        <taxon>Viruses</taxon>
        <taxon>Duplodnaviria</taxon>
        <taxon>Heunggongvirae</taxon>
        <taxon>Uroviricota</taxon>
        <taxon>Caudoviricetes</taxon>
    </lineage>
</organism>
<dbReference type="PANTHER" id="PTHR30349">
    <property type="entry name" value="PHAGE INTEGRASE-RELATED"/>
    <property type="match status" value="1"/>
</dbReference>
<dbReference type="GO" id="GO:0044826">
    <property type="term" value="P:viral genome integration into host DNA"/>
    <property type="evidence" value="ECO:0007669"/>
    <property type="project" value="UniProtKB-KW"/>
</dbReference>
<evidence type="ECO:0000313" key="9">
    <source>
        <dbReference type="EMBL" id="DAE00715.1"/>
    </source>
</evidence>
<dbReference type="GO" id="GO:0015074">
    <property type="term" value="P:DNA integration"/>
    <property type="evidence" value="ECO:0007669"/>
    <property type="project" value="InterPro"/>
</dbReference>
<proteinExistence type="inferred from homology"/>
<keyword evidence="7" id="KW-1160">Virus entry into host cell</keyword>
<evidence type="ECO:0000256" key="4">
    <source>
        <dbReference type="ARBA" id="ARBA00022801"/>
    </source>
</evidence>
<evidence type="ECO:0000259" key="8">
    <source>
        <dbReference type="PROSITE" id="PS51898"/>
    </source>
</evidence>
<evidence type="ECO:0000256" key="2">
    <source>
        <dbReference type="ARBA" id="ARBA00016082"/>
    </source>
</evidence>
<keyword evidence="3" id="KW-0808">Transferase</keyword>
<evidence type="ECO:0000256" key="3">
    <source>
        <dbReference type="ARBA" id="ARBA00022679"/>
    </source>
</evidence>
<dbReference type="PROSITE" id="PS51898">
    <property type="entry name" value="TYR_RECOMBINASE"/>
    <property type="match status" value="1"/>
</dbReference>